<evidence type="ECO:0000259" key="5">
    <source>
        <dbReference type="Pfam" id="PF03024"/>
    </source>
</evidence>
<dbReference type="GO" id="GO:0009897">
    <property type="term" value="C:external side of plasma membrane"/>
    <property type="evidence" value="ECO:0007669"/>
    <property type="project" value="TreeGrafter"/>
</dbReference>
<dbReference type="Pfam" id="PF03024">
    <property type="entry name" value="Folate_rec"/>
    <property type="match status" value="1"/>
</dbReference>
<keyword evidence="2 4" id="KW-0732">Signal</keyword>
<evidence type="ECO:0000256" key="4">
    <source>
        <dbReference type="SAM" id="SignalP"/>
    </source>
</evidence>
<evidence type="ECO:0000256" key="1">
    <source>
        <dbReference type="ARBA" id="ARBA00007932"/>
    </source>
</evidence>
<accession>A0A0K8RFB6</accession>
<dbReference type="PANTHER" id="PTHR10517">
    <property type="entry name" value="FOLATE RECEPTOR"/>
    <property type="match status" value="1"/>
</dbReference>
<keyword evidence="6" id="KW-0675">Receptor</keyword>
<evidence type="ECO:0000256" key="3">
    <source>
        <dbReference type="ARBA" id="ARBA00023157"/>
    </source>
</evidence>
<name>A0A0K8RFB6_IXORI</name>
<feature type="domain" description="Folate receptor-like" evidence="5">
    <location>
        <begin position="27"/>
        <end position="201"/>
    </location>
</feature>
<dbReference type="PANTHER" id="PTHR10517:SF14">
    <property type="entry name" value="FOLATE RECEPTOR 1-RELATED"/>
    <property type="match status" value="1"/>
</dbReference>
<evidence type="ECO:0000256" key="2">
    <source>
        <dbReference type="ARBA" id="ARBA00022729"/>
    </source>
</evidence>
<feature type="signal peptide" evidence="4">
    <location>
        <begin position="1"/>
        <end position="20"/>
    </location>
</feature>
<dbReference type="InterPro" id="IPR004269">
    <property type="entry name" value="Folate_rcpt"/>
</dbReference>
<protein>
    <submittedName>
        <fullName evidence="6">Putative folate receptor 3</fullName>
    </submittedName>
</protein>
<sequence length="257" mass="29383">MDVATISSVFLFALAGRCMASDADFTACLDSQYHKQKPGPESSLYGHCTPWKNEACCTENTTRDVHHTAMYGFSLDFCEEQTGQKMRDVCKKHFHRDLCFYECEPNIGPWVVKVKRKLSKERFFEAPLCESDCNIWWQDCRFEYACTPNWPRGFKFGGGKNSCPKDSKCVPFHEMYKNASDFCSQVWDHSWKVVRDDRPCMRLWFDGSMGNPNKKVAQLYGSHMVDKNGFPNDAVAATSSSLQLLFIFGAMLTTLLS</sequence>
<comment type="similarity">
    <text evidence="1">Belongs to the folate receptor family.</text>
</comment>
<keyword evidence="3" id="KW-1015">Disulfide bond</keyword>
<dbReference type="GO" id="GO:0038023">
    <property type="term" value="F:signaling receptor activity"/>
    <property type="evidence" value="ECO:0007669"/>
    <property type="project" value="TreeGrafter"/>
</dbReference>
<evidence type="ECO:0000313" key="6">
    <source>
        <dbReference type="EMBL" id="JAA69830.1"/>
    </source>
</evidence>
<feature type="chain" id="PRO_5005517623" evidence="4">
    <location>
        <begin position="21"/>
        <end position="257"/>
    </location>
</feature>
<proteinExistence type="evidence at transcript level"/>
<dbReference type="EMBL" id="GADI01003978">
    <property type="protein sequence ID" value="JAA69830.1"/>
    <property type="molecule type" value="mRNA"/>
</dbReference>
<reference evidence="6" key="1">
    <citation type="submission" date="2012-12" db="EMBL/GenBank/DDBJ databases">
        <title>Identification and characterization of a phenylalanine ammonia-lyase gene family in Isatis indigotica Fort.</title>
        <authorList>
            <person name="Liu Q."/>
            <person name="Chen J."/>
            <person name="Zhou X."/>
            <person name="Di P."/>
            <person name="Xiao Y."/>
            <person name="Xuan H."/>
            <person name="Zhang L."/>
            <person name="Chen W."/>
        </authorList>
    </citation>
    <scope>NUCLEOTIDE SEQUENCE</scope>
    <source>
        <tissue evidence="6">Salivary gland</tissue>
    </source>
</reference>
<dbReference type="InterPro" id="IPR018143">
    <property type="entry name" value="Folate_rcpt-like"/>
</dbReference>
<dbReference type="AlphaFoldDB" id="A0A0K8RFB6"/>
<organism evidence="6">
    <name type="scientific">Ixodes ricinus</name>
    <name type="common">Common tick</name>
    <name type="synonym">Acarus ricinus</name>
    <dbReference type="NCBI Taxonomy" id="34613"/>
    <lineage>
        <taxon>Eukaryota</taxon>
        <taxon>Metazoa</taxon>
        <taxon>Ecdysozoa</taxon>
        <taxon>Arthropoda</taxon>
        <taxon>Chelicerata</taxon>
        <taxon>Arachnida</taxon>
        <taxon>Acari</taxon>
        <taxon>Parasitiformes</taxon>
        <taxon>Ixodida</taxon>
        <taxon>Ixodoidea</taxon>
        <taxon>Ixodidae</taxon>
        <taxon>Ixodinae</taxon>
        <taxon>Ixodes</taxon>
    </lineage>
</organism>